<sequence>VPMEIGLTLMANKSPRAPQIMKLLDWEDNRDEGIARKVIRQVFHWDIKTENLLLNRDTIEIKLINFG</sequence>
<dbReference type="AlphaFoldDB" id="A0ABD0QX74"/>
<evidence type="ECO:0000256" key="1">
    <source>
        <dbReference type="ARBA" id="ARBA00005505"/>
    </source>
</evidence>
<evidence type="ECO:0000256" key="4">
    <source>
        <dbReference type="ARBA" id="ARBA00022679"/>
    </source>
</evidence>
<evidence type="ECO:0000256" key="3">
    <source>
        <dbReference type="ARBA" id="ARBA00022527"/>
    </source>
</evidence>
<keyword evidence="3" id="KW-0723">Serine/threonine-protein kinase</keyword>
<dbReference type="GO" id="GO:0004674">
    <property type="term" value="F:protein serine/threonine kinase activity"/>
    <property type="evidence" value="ECO:0007669"/>
    <property type="project" value="UniProtKB-KW"/>
</dbReference>
<comment type="catalytic activity">
    <reaction evidence="9">
        <text>L-seryl-[protein] + ATP = O-phospho-L-seryl-[protein] + ADP + H(+)</text>
        <dbReference type="Rhea" id="RHEA:17989"/>
        <dbReference type="Rhea" id="RHEA-COMP:9863"/>
        <dbReference type="Rhea" id="RHEA-COMP:11604"/>
        <dbReference type="ChEBI" id="CHEBI:15378"/>
        <dbReference type="ChEBI" id="CHEBI:29999"/>
        <dbReference type="ChEBI" id="CHEBI:30616"/>
        <dbReference type="ChEBI" id="CHEBI:83421"/>
        <dbReference type="ChEBI" id="CHEBI:456216"/>
        <dbReference type="EC" id="2.7.11.1"/>
    </reaction>
</comment>
<dbReference type="PANTHER" id="PTHR22984">
    <property type="entry name" value="SERINE/THREONINE-PROTEIN KINASE PIM"/>
    <property type="match status" value="1"/>
</dbReference>
<accession>A0ABD0QX74</accession>
<dbReference type="InterPro" id="IPR011009">
    <property type="entry name" value="Kinase-like_dom_sf"/>
</dbReference>
<dbReference type="Proteomes" id="UP001529510">
    <property type="component" value="Unassembled WGS sequence"/>
</dbReference>
<evidence type="ECO:0000256" key="2">
    <source>
        <dbReference type="ARBA" id="ARBA00012513"/>
    </source>
</evidence>
<feature type="non-terminal residue" evidence="11">
    <location>
        <position position="67"/>
    </location>
</feature>
<evidence type="ECO:0000256" key="9">
    <source>
        <dbReference type="ARBA" id="ARBA00048679"/>
    </source>
</evidence>
<feature type="non-terminal residue" evidence="11">
    <location>
        <position position="1"/>
    </location>
</feature>
<evidence type="ECO:0000313" key="11">
    <source>
        <dbReference type="EMBL" id="KAL0190829.1"/>
    </source>
</evidence>
<comment type="similarity">
    <text evidence="1">Belongs to the protein kinase superfamily. CAMK Ser/Thr protein kinase family. PIM subfamily.</text>
</comment>
<comment type="catalytic activity">
    <reaction evidence="8">
        <text>L-threonyl-[protein] + ATP = O-phospho-L-threonyl-[protein] + ADP + H(+)</text>
        <dbReference type="Rhea" id="RHEA:46608"/>
        <dbReference type="Rhea" id="RHEA-COMP:11060"/>
        <dbReference type="Rhea" id="RHEA-COMP:11605"/>
        <dbReference type="ChEBI" id="CHEBI:15378"/>
        <dbReference type="ChEBI" id="CHEBI:30013"/>
        <dbReference type="ChEBI" id="CHEBI:30616"/>
        <dbReference type="ChEBI" id="CHEBI:61977"/>
        <dbReference type="ChEBI" id="CHEBI:456216"/>
        <dbReference type="EC" id="2.7.11.1"/>
    </reaction>
</comment>
<dbReference type="EMBL" id="JAMKFB020000006">
    <property type="protein sequence ID" value="KAL0190829.1"/>
    <property type="molecule type" value="Genomic_DNA"/>
</dbReference>
<evidence type="ECO:0000256" key="8">
    <source>
        <dbReference type="ARBA" id="ARBA00047899"/>
    </source>
</evidence>
<dbReference type="InterPro" id="IPR051138">
    <property type="entry name" value="PIM_Ser/Thr_kinase"/>
</dbReference>
<keyword evidence="12" id="KW-1185">Reference proteome</keyword>
<dbReference type="PROSITE" id="PS50011">
    <property type="entry name" value="PROTEIN_KINASE_DOM"/>
    <property type="match status" value="1"/>
</dbReference>
<evidence type="ECO:0000256" key="7">
    <source>
        <dbReference type="ARBA" id="ARBA00022840"/>
    </source>
</evidence>
<evidence type="ECO:0000256" key="6">
    <source>
        <dbReference type="ARBA" id="ARBA00022777"/>
    </source>
</evidence>
<keyword evidence="6" id="KW-0418">Kinase</keyword>
<dbReference type="GO" id="GO:0005524">
    <property type="term" value="F:ATP binding"/>
    <property type="evidence" value="ECO:0007669"/>
    <property type="project" value="UniProtKB-KW"/>
</dbReference>
<dbReference type="EC" id="2.7.11.1" evidence="2"/>
<name>A0ABD0QX74_CIRMR</name>
<proteinExistence type="inferred from homology"/>
<keyword evidence="7" id="KW-0067">ATP-binding</keyword>
<gene>
    <name evidence="11" type="ORF">M9458_013527</name>
</gene>
<keyword evidence="4" id="KW-0808">Transferase</keyword>
<dbReference type="PROSITE" id="PS00108">
    <property type="entry name" value="PROTEIN_KINASE_ST"/>
    <property type="match status" value="1"/>
</dbReference>
<comment type="caution">
    <text evidence="11">The sequence shown here is derived from an EMBL/GenBank/DDBJ whole genome shotgun (WGS) entry which is preliminary data.</text>
</comment>
<dbReference type="PANTHER" id="PTHR22984:SF11">
    <property type="entry name" value="AURORA KINASE-RELATED"/>
    <property type="match status" value="1"/>
</dbReference>
<feature type="domain" description="Protein kinase" evidence="10">
    <location>
        <begin position="1"/>
        <end position="67"/>
    </location>
</feature>
<dbReference type="InterPro" id="IPR008271">
    <property type="entry name" value="Ser/Thr_kinase_AS"/>
</dbReference>
<evidence type="ECO:0000259" key="10">
    <source>
        <dbReference type="PROSITE" id="PS50011"/>
    </source>
</evidence>
<evidence type="ECO:0000256" key="5">
    <source>
        <dbReference type="ARBA" id="ARBA00022741"/>
    </source>
</evidence>
<evidence type="ECO:0000313" key="12">
    <source>
        <dbReference type="Proteomes" id="UP001529510"/>
    </source>
</evidence>
<organism evidence="11 12">
    <name type="scientific">Cirrhinus mrigala</name>
    <name type="common">Mrigala</name>
    <dbReference type="NCBI Taxonomy" id="683832"/>
    <lineage>
        <taxon>Eukaryota</taxon>
        <taxon>Metazoa</taxon>
        <taxon>Chordata</taxon>
        <taxon>Craniata</taxon>
        <taxon>Vertebrata</taxon>
        <taxon>Euteleostomi</taxon>
        <taxon>Actinopterygii</taxon>
        <taxon>Neopterygii</taxon>
        <taxon>Teleostei</taxon>
        <taxon>Ostariophysi</taxon>
        <taxon>Cypriniformes</taxon>
        <taxon>Cyprinidae</taxon>
        <taxon>Labeoninae</taxon>
        <taxon>Labeonini</taxon>
        <taxon>Cirrhinus</taxon>
    </lineage>
</organism>
<protein>
    <recommendedName>
        <fullName evidence="2">non-specific serine/threonine protein kinase</fullName>
        <ecNumber evidence="2">2.7.11.1</ecNumber>
    </recommendedName>
</protein>
<dbReference type="InterPro" id="IPR000719">
    <property type="entry name" value="Prot_kinase_dom"/>
</dbReference>
<keyword evidence="5" id="KW-0547">Nucleotide-binding</keyword>
<reference evidence="11 12" key="1">
    <citation type="submission" date="2024-05" db="EMBL/GenBank/DDBJ databases">
        <title>Genome sequencing and assembly of Indian major carp, Cirrhinus mrigala (Hamilton, 1822).</title>
        <authorList>
            <person name="Mohindra V."/>
            <person name="Chowdhury L.M."/>
            <person name="Lal K."/>
            <person name="Jena J.K."/>
        </authorList>
    </citation>
    <scope>NUCLEOTIDE SEQUENCE [LARGE SCALE GENOMIC DNA]</scope>
    <source>
        <strain evidence="11">CM1030</strain>
        <tissue evidence="11">Blood</tissue>
    </source>
</reference>
<dbReference type="SUPFAM" id="SSF56112">
    <property type="entry name" value="Protein kinase-like (PK-like)"/>
    <property type="match status" value="1"/>
</dbReference>